<dbReference type="EMBL" id="POSM01000025">
    <property type="protein sequence ID" value="PNH99655.1"/>
    <property type="molecule type" value="Genomic_DNA"/>
</dbReference>
<dbReference type="RefSeq" id="WP_042487203.1">
    <property type="nucleotide sequence ID" value="NZ_CBCRWT010000015.1"/>
</dbReference>
<evidence type="ECO:0000313" key="4">
    <source>
        <dbReference type="Proteomes" id="UP000236449"/>
    </source>
</evidence>
<evidence type="ECO:0008006" key="6">
    <source>
        <dbReference type="Google" id="ProtNLM"/>
    </source>
</evidence>
<dbReference type="InterPro" id="IPR011250">
    <property type="entry name" value="OMP/PagP_B-barrel"/>
</dbReference>
<keyword evidence="1" id="KW-0732">Signal</keyword>
<feature type="chain" id="PRO_5014339906" description="Outer membrane protein beta-barrel domain-containing protein" evidence="1">
    <location>
        <begin position="24"/>
        <end position="174"/>
    </location>
</feature>
<protein>
    <recommendedName>
        <fullName evidence="6">Outer membrane protein beta-barrel domain-containing protein</fullName>
    </recommendedName>
</protein>
<reference evidence="4 5" key="1">
    <citation type="submission" date="2018-01" db="EMBL/GenBank/DDBJ databases">
        <title>Draft genome sequences of six Vibrio diazotrophicus strains isolated from deep-sea sediments of the Baltic Sea.</title>
        <authorList>
            <person name="Castillo D."/>
            <person name="Vandieken V."/>
            <person name="Chiang O."/>
            <person name="Middelboe M."/>
        </authorList>
    </citation>
    <scope>NUCLEOTIDE SEQUENCE [LARGE SCALE GENOMIC DNA]</scope>
    <source>
        <strain evidence="3 4">60.27F</strain>
        <strain evidence="2 5">65.10M</strain>
    </source>
</reference>
<evidence type="ECO:0000313" key="5">
    <source>
        <dbReference type="Proteomes" id="UP000236547"/>
    </source>
</evidence>
<proteinExistence type="predicted"/>
<accession>A0A2J8G7E5</accession>
<sequence length="174" mass="19396">MLKKAGLLSLIGFAFAVPNTAMANNFSYNFLEVRTAISPESFGGEFSTHFTDNSHFILRADTRFDEDWDMAGGIGFNGPINQFMDIYGQMLLHHVNYTKEEGDDSEFIYELNVGGRVWLTNQLEVHAKIGRADESGVFIGGVRFHSTDQLSLSAEARNAGIWGPQIAMGVRFNY</sequence>
<evidence type="ECO:0000256" key="1">
    <source>
        <dbReference type="SAM" id="SignalP"/>
    </source>
</evidence>
<evidence type="ECO:0000313" key="3">
    <source>
        <dbReference type="EMBL" id="PNI03263.1"/>
    </source>
</evidence>
<evidence type="ECO:0000313" key="2">
    <source>
        <dbReference type="EMBL" id="PNH99655.1"/>
    </source>
</evidence>
<dbReference type="AlphaFoldDB" id="A0A2J8G7E5"/>
<dbReference type="GeneID" id="94026642"/>
<feature type="signal peptide" evidence="1">
    <location>
        <begin position="1"/>
        <end position="23"/>
    </location>
</feature>
<dbReference type="EMBL" id="POSK01000012">
    <property type="protein sequence ID" value="PNI03263.1"/>
    <property type="molecule type" value="Genomic_DNA"/>
</dbReference>
<dbReference type="Proteomes" id="UP000236547">
    <property type="component" value="Unassembled WGS sequence"/>
</dbReference>
<dbReference type="OrthoDB" id="5814217at2"/>
<dbReference type="SUPFAM" id="SSF56925">
    <property type="entry name" value="OMPA-like"/>
    <property type="match status" value="1"/>
</dbReference>
<keyword evidence="5" id="KW-1185">Reference proteome</keyword>
<name>A0A2J8G7E5_VIBDI</name>
<comment type="caution">
    <text evidence="3">The sequence shown here is derived from an EMBL/GenBank/DDBJ whole genome shotgun (WGS) entry which is preliminary data.</text>
</comment>
<organism evidence="3 4">
    <name type="scientific">Vibrio diazotrophicus</name>
    <dbReference type="NCBI Taxonomy" id="685"/>
    <lineage>
        <taxon>Bacteria</taxon>
        <taxon>Pseudomonadati</taxon>
        <taxon>Pseudomonadota</taxon>
        <taxon>Gammaproteobacteria</taxon>
        <taxon>Vibrionales</taxon>
        <taxon>Vibrionaceae</taxon>
        <taxon>Vibrio</taxon>
    </lineage>
</organism>
<dbReference type="Proteomes" id="UP000236449">
    <property type="component" value="Unassembled WGS sequence"/>
</dbReference>
<gene>
    <name evidence="3" type="ORF">C1N32_16810</name>
    <name evidence="2" type="ORF">C1O25_15685</name>
</gene>